<dbReference type="Proteomes" id="UP001497512">
    <property type="component" value="Chromosome 14"/>
</dbReference>
<evidence type="ECO:0000256" key="3">
    <source>
        <dbReference type="ARBA" id="ARBA00022741"/>
    </source>
</evidence>
<dbReference type="InterPro" id="IPR011009">
    <property type="entry name" value="Kinase-like_dom_sf"/>
</dbReference>
<sequence>MRAHEKKMVSTTARSRRMQQMVVQPAGGLKMILVSSAVVVLLLLLLTASCCAQSEDQANAYLDEVEKEVMQIAAQASVNFLNTCDLVASCGGVANCSRQACVPLQDDEASYTCKQVVDNTNCDNLQGTLGCVRERVSLGRSFVRIPNQMETLSEANASICSQRMLDPVLMNISQQYNNNLNFTSWTYFGSVEGVHRAFPGRDVPANNCTFEPRLRPWYMGATAVKKDVMVLLDAGVSMGFYLPDDLAVTAGTTTMFSAAISIISVLLDTLIDSTDRVTIITFNSSTVANYVLKPMTVNPASVQSLKTELQSLNPDSLQGSSNLLAAFLLANQSFQTPLGDALQVILTFTYGQILSLTENTSGLFSSIRMQQMLVQIFSFDRSNDTSTMLSQVACSCNGTYEQILHTIDNPLWTLRSYFGIIANLRLQALSYLPYWTTPYLDDGSLGMVITVAYPAFDSDNYTLIGVAGIDIILEDVGLANLAAALPSHKNTNPVPYLNLTTPLPCKFMLSTLNQCPGVPLPVDTLCTQTDTSGQTFQERVCNCPGMCLVPVEPHHSLKSSEISAIAIGGGASLIVIIMLIVFLMCRRFKGLLANHGQDQSLTSPPYSDSAVPAMNSPYKGMSGLSTRCNSEGWGIHAIKDLIEYTEDELCEATGNWSEESLLGRGAHGLVYKGVFSDETVVAIKKPTMNNLDKSSWDTFTRELELLSKLNHKCLVRLLGYCKDEIILVYEFMQNGTLEECLHPEEKKGVRRLGWEDRLRIAAGAAKGLEYLHEYAVQKIYHGDVKPANILLDQNFDAHVSDFGLSIWNRDEKNSFMVPSRMGGTIGYLDPEYITSGQATFASDVYSFGIVLLELMSSRRAVVDRKNIKDWAAQLVKQGEIEKIIDSTTMDKPKNINVLKSIINLALDCVKQQKEDRPKMLYVSTCLDQAYSTWRSSSENMEYSILSPR</sequence>
<evidence type="ECO:0000256" key="4">
    <source>
        <dbReference type="ARBA" id="ARBA00022777"/>
    </source>
</evidence>
<keyword evidence="11" id="KW-1185">Reference proteome</keyword>
<keyword evidence="1" id="KW-0723">Serine/threonine-protein kinase</keyword>
<dbReference type="CDD" id="cd14066">
    <property type="entry name" value="STKc_IRAK"/>
    <property type="match status" value="1"/>
</dbReference>
<keyword evidence="7" id="KW-0472">Membrane</keyword>
<name>A0ABP0TSC8_9BRYO</name>
<dbReference type="InterPro" id="IPR001245">
    <property type="entry name" value="Ser-Thr/Tyr_kinase_cat_dom"/>
</dbReference>
<dbReference type="SMART" id="SM00220">
    <property type="entry name" value="S_TKc"/>
    <property type="match status" value="1"/>
</dbReference>
<evidence type="ECO:0000313" key="10">
    <source>
        <dbReference type="EMBL" id="CAK9203842.1"/>
    </source>
</evidence>
<evidence type="ECO:0000256" key="2">
    <source>
        <dbReference type="ARBA" id="ARBA00022679"/>
    </source>
</evidence>
<dbReference type="InterPro" id="IPR002035">
    <property type="entry name" value="VWF_A"/>
</dbReference>
<dbReference type="Gene3D" id="3.30.450.20">
    <property type="entry name" value="PAS domain"/>
    <property type="match status" value="1"/>
</dbReference>
<feature type="transmembrane region" description="Helical" evidence="7">
    <location>
        <begin position="562"/>
        <end position="585"/>
    </location>
</feature>
<evidence type="ECO:0000256" key="7">
    <source>
        <dbReference type="SAM" id="Phobius"/>
    </source>
</evidence>
<dbReference type="Gene3D" id="3.40.50.410">
    <property type="entry name" value="von Willebrand factor, type A domain"/>
    <property type="match status" value="1"/>
</dbReference>
<accession>A0ABP0TSC8</accession>
<keyword evidence="2" id="KW-0808">Transferase</keyword>
<dbReference type="PROSITE" id="PS00107">
    <property type="entry name" value="PROTEIN_KINASE_ATP"/>
    <property type="match status" value="1"/>
</dbReference>
<dbReference type="SUPFAM" id="SSF53300">
    <property type="entry name" value="vWA-like"/>
    <property type="match status" value="1"/>
</dbReference>
<evidence type="ECO:0000259" key="9">
    <source>
        <dbReference type="PROSITE" id="PS50234"/>
    </source>
</evidence>
<evidence type="ECO:0000256" key="1">
    <source>
        <dbReference type="ARBA" id="ARBA00022527"/>
    </source>
</evidence>
<keyword evidence="7" id="KW-1133">Transmembrane helix</keyword>
<gene>
    <name evidence="10" type="ORF">CSSPTR1EN2_LOCUS7088</name>
</gene>
<feature type="binding site" evidence="6">
    <location>
        <position position="685"/>
    </location>
    <ligand>
        <name>ATP</name>
        <dbReference type="ChEBI" id="CHEBI:30616"/>
    </ligand>
</feature>
<keyword evidence="5 6" id="KW-0067">ATP-binding</keyword>
<dbReference type="SUPFAM" id="SSF56112">
    <property type="entry name" value="Protein kinase-like (PK-like)"/>
    <property type="match status" value="1"/>
</dbReference>
<feature type="domain" description="VWFA" evidence="9">
    <location>
        <begin position="227"/>
        <end position="424"/>
    </location>
</feature>
<dbReference type="InterPro" id="IPR017441">
    <property type="entry name" value="Protein_kinase_ATP_BS"/>
</dbReference>
<dbReference type="PROSITE" id="PS50011">
    <property type="entry name" value="PROTEIN_KINASE_DOM"/>
    <property type="match status" value="1"/>
</dbReference>
<protein>
    <recommendedName>
        <fullName evidence="12">Protein kinase domain-containing protein</fullName>
    </recommendedName>
</protein>
<keyword evidence="7" id="KW-0812">Transmembrane</keyword>
<dbReference type="InterPro" id="IPR008271">
    <property type="entry name" value="Ser/Thr_kinase_AS"/>
</dbReference>
<dbReference type="PANTHER" id="PTHR46146">
    <property type="entry name" value="SERINE/THREONINE-PROTEIN KINASE-LIKE PROTEIN CCR4"/>
    <property type="match status" value="1"/>
</dbReference>
<feature type="domain" description="Protein kinase" evidence="8">
    <location>
        <begin position="656"/>
        <end position="931"/>
    </location>
</feature>
<dbReference type="Pfam" id="PF07714">
    <property type="entry name" value="PK_Tyr_Ser-Thr"/>
    <property type="match status" value="1"/>
</dbReference>
<dbReference type="PROSITE" id="PS50234">
    <property type="entry name" value="VWFA"/>
    <property type="match status" value="1"/>
</dbReference>
<evidence type="ECO:0008006" key="12">
    <source>
        <dbReference type="Google" id="ProtNLM"/>
    </source>
</evidence>
<keyword evidence="3 6" id="KW-0547">Nucleotide-binding</keyword>
<dbReference type="PANTHER" id="PTHR46146:SF23">
    <property type="entry name" value="PROTEIN KINASE DOMAIN-CONTAINING PROTEIN"/>
    <property type="match status" value="1"/>
</dbReference>
<dbReference type="Gene3D" id="1.10.510.10">
    <property type="entry name" value="Transferase(Phosphotransferase) domain 1"/>
    <property type="match status" value="1"/>
</dbReference>
<evidence type="ECO:0000256" key="5">
    <source>
        <dbReference type="ARBA" id="ARBA00022840"/>
    </source>
</evidence>
<evidence type="ECO:0000259" key="8">
    <source>
        <dbReference type="PROSITE" id="PS50011"/>
    </source>
</evidence>
<proteinExistence type="predicted"/>
<dbReference type="SMART" id="SM00327">
    <property type="entry name" value="VWA"/>
    <property type="match status" value="1"/>
</dbReference>
<dbReference type="EMBL" id="OZ019906">
    <property type="protein sequence ID" value="CAK9203842.1"/>
    <property type="molecule type" value="Genomic_DNA"/>
</dbReference>
<dbReference type="PROSITE" id="PS00108">
    <property type="entry name" value="PROTEIN_KINASE_ST"/>
    <property type="match status" value="1"/>
</dbReference>
<evidence type="ECO:0000313" key="11">
    <source>
        <dbReference type="Proteomes" id="UP001497512"/>
    </source>
</evidence>
<dbReference type="InterPro" id="IPR000719">
    <property type="entry name" value="Prot_kinase_dom"/>
</dbReference>
<reference evidence="10" key="1">
    <citation type="submission" date="2024-02" db="EMBL/GenBank/DDBJ databases">
        <authorList>
            <consortium name="ELIXIR-Norway"/>
            <consortium name="Elixir Norway"/>
        </authorList>
    </citation>
    <scope>NUCLEOTIDE SEQUENCE</scope>
</reference>
<dbReference type="InterPro" id="IPR036465">
    <property type="entry name" value="vWFA_dom_sf"/>
</dbReference>
<dbReference type="Gene3D" id="3.30.200.20">
    <property type="entry name" value="Phosphorylase Kinase, domain 1"/>
    <property type="match status" value="1"/>
</dbReference>
<organism evidence="10 11">
    <name type="scientific">Sphagnum troendelagicum</name>
    <dbReference type="NCBI Taxonomy" id="128251"/>
    <lineage>
        <taxon>Eukaryota</taxon>
        <taxon>Viridiplantae</taxon>
        <taxon>Streptophyta</taxon>
        <taxon>Embryophyta</taxon>
        <taxon>Bryophyta</taxon>
        <taxon>Sphagnophytina</taxon>
        <taxon>Sphagnopsida</taxon>
        <taxon>Sphagnales</taxon>
        <taxon>Sphagnaceae</taxon>
        <taxon>Sphagnum</taxon>
    </lineage>
</organism>
<keyword evidence="4" id="KW-0418">Kinase</keyword>
<evidence type="ECO:0000256" key="6">
    <source>
        <dbReference type="PROSITE-ProRule" id="PRU10141"/>
    </source>
</evidence>